<dbReference type="HOGENOM" id="CLU_474997_0_0_1"/>
<name>A0A0C9UFQ0_SPHS4</name>
<dbReference type="AlphaFoldDB" id="A0A0C9UFQ0"/>
<feature type="region of interest" description="Disordered" evidence="1">
    <location>
        <begin position="524"/>
        <end position="543"/>
    </location>
</feature>
<evidence type="ECO:0000313" key="2">
    <source>
        <dbReference type="EMBL" id="KIJ33624.1"/>
    </source>
</evidence>
<evidence type="ECO:0000256" key="1">
    <source>
        <dbReference type="SAM" id="MobiDB-lite"/>
    </source>
</evidence>
<feature type="compositionally biased region" description="Low complexity" evidence="1">
    <location>
        <begin position="524"/>
        <end position="538"/>
    </location>
</feature>
<organism evidence="2 3">
    <name type="scientific">Sphaerobolus stellatus (strain SS14)</name>
    <dbReference type="NCBI Taxonomy" id="990650"/>
    <lineage>
        <taxon>Eukaryota</taxon>
        <taxon>Fungi</taxon>
        <taxon>Dikarya</taxon>
        <taxon>Basidiomycota</taxon>
        <taxon>Agaricomycotina</taxon>
        <taxon>Agaricomycetes</taxon>
        <taxon>Phallomycetidae</taxon>
        <taxon>Geastrales</taxon>
        <taxon>Sphaerobolaceae</taxon>
        <taxon>Sphaerobolus</taxon>
    </lineage>
</organism>
<keyword evidence="3" id="KW-1185">Reference proteome</keyword>
<feature type="region of interest" description="Disordered" evidence="1">
    <location>
        <begin position="329"/>
        <end position="396"/>
    </location>
</feature>
<dbReference type="Proteomes" id="UP000054279">
    <property type="component" value="Unassembled WGS sequence"/>
</dbReference>
<sequence>MDPVDSEEVQADITEAALEECTRCGVSTKRKLLAVIRDANGKAGHIACPSCQEYYRRMNAGLTRARTVTSTTALAAGQVQAILDYVRPGTNAAQRALPNAPPVRVRPGSFTGNISLNPASYITPHLHAGAALTSMPPPLYSGAHDLARNLPAMGYTDAHTQYESAFEEMCKHQFNLSDPVNIKFYYAYPNLKKGKYDTTEVWEVNPAVPARIGYDDLVKLDLHLRLPNSTPLIKYTPDRDCIYQLFMVRNGNKAPVFKAGQKVIYLCMDAKKYSDICDHIAGVLTVNHTGPHSLPSSAKEELFQPHMARKGVPKMKSTGIVWENGIPMIGTKQPLEDSDDDGPSFPKTSDLFSASNQVHNPEPMGTSEVSTHNWKPSTTGTSSSRPGLSSNAHGSAKHQIADGLGTLILGVNLTEAIRQQAAAGHQTLQRQVETNTYICSVQVLAVRTLQEIQQDPSLVWTTTLPIPATIEVNLNKMVVKGGLQGAFKTCHVAHVAPQVPVENPRAFPWNMKLATKRPYALPINNNNHTSTAASTESSQPSRVVHKKITSFPRFDAAQELCKGNPRSQADVTQS</sequence>
<evidence type="ECO:0000313" key="3">
    <source>
        <dbReference type="Proteomes" id="UP000054279"/>
    </source>
</evidence>
<protein>
    <submittedName>
        <fullName evidence="2">Uncharacterized protein</fullName>
    </submittedName>
</protein>
<gene>
    <name evidence="2" type="ORF">M422DRAFT_264390</name>
</gene>
<feature type="compositionally biased region" description="Low complexity" evidence="1">
    <location>
        <begin position="376"/>
        <end position="390"/>
    </location>
</feature>
<dbReference type="EMBL" id="KN837210">
    <property type="protein sequence ID" value="KIJ33624.1"/>
    <property type="molecule type" value="Genomic_DNA"/>
</dbReference>
<accession>A0A0C9UFQ0</accession>
<reference evidence="2 3" key="1">
    <citation type="submission" date="2014-06" db="EMBL/GenBank/DDBJ databases">
        <title>Evolutionary Origins and Diversification of the Mycorrhizal Mutualists.</title>
        <authorList>
            <consortium name="DOE Joint Genome Institute"/>
            <consortium name="Mycorrhizal Genomics Consortium"/>
            <person name="Kohler A."/>
            <person name="Kuo A."/>
            <person name="Nagy L.G."/>
            <person name="Floudas D."/>
            <person name="Copeland A."/>
            <person name="Barry K.W."/>
            <person name="Cichocki N."/>
            <person name="Veneault-Fourrey C."/>
            <person name="LaButti K."/>
            <person name="Lindquist E.A."/>
            <person name="Lipzen A."/>
            <person name="Lundell T."/>
            <person name="Morin E."/>
            <person name="Murat C."/>
            <person name="Riley R."/>
            <person name="Ohm R."/>
            <person name="Sun H."/>
            <person name="Tunlid A."/>
            <person name="Henrissat B."/>
            <person name="Grigoriev I.V."/>
            <person name="Hibbett D.S."/>
            <person name="Martin F."/>
        </authorList>
    </citation>
    <scope>NUCLEOTIDE SEQUENCE [LARGE SCALE GENOMIC DNA]</scope>
    <source>
        <strain evidence="2 3">SS14</strain>
    </source>
</reference>
<proteinExistence type="predicted"/>
<feature type="compositionally biased region" description="Polar residues" evidence="1">
    <location>
        <begin position="346"/>
        <end position="359"/>
    </location>
</feature>